<dbReference type="GO" id="GO:0005576">
    <property type="term" value="C:extracellular region"/>
    <property type="evidence" value="ECO:0007669"/>
    <property type="project" value="UniProtKB-SubCell"/>
</dbReference>
<evidence type="ECO:0000313" key="12">
    <source>
        <dbReference type="EMBL" id="KAJ5466691.1"/>
    </source>
</evidence>
<dbReference type="EMBL" id="JAPWDQ010000018">
    <property type="protein sequence ID" value="KAJ5466691.1"/>
    <property type="molecule type" value="Genomic_DNA"/>
</dbReference>
<evidence type="ECO:0000256" key="8">
    <source>
        <dbReference type="ARBA" id="ARBA00023288"/>
    </source>
</evidence>
<name>A0A9X0BJE2_9EURO</name>
<feature type="region of interest" description="Disordered" evidence="9">
    <location>
        <begin position="299"/>
        <end position="329"/>
    </location>
</feature>
<keyword evidence="4" id="KW-0964">Secreted</keyword>
<dbReference type="Pfam" id="PF05730">
    <property type="entry name" value="CFEM"/>
    <property type="match status" value="1"/>
</dbReference>
<dbReference type="Proteomes" id="UP001148312">
    <property type="component" value="Unassembled WGS sequence"/>
</dbReference>
<comment type="similarity">
    <text evidence="3">Belongs to the RBT5 family.</text>
</comment>
<evidence type="ECO:0000256" key="3">
    <source>
        <dbReference type="ARBA" id="ARBA00010031"/>
    </source>
</evidence>
<dbReference type="GO" id="GO:0098552">
    <property type="term" value="C:side of membrane"/>
    <property type="evidence" value="ECO:0007669"/>
    <property type="project" value="UniProtKB-KW"/>
</dbReference>
<evidence type="ECO:0000256" key="5">
    <source>
        <dbReference type="ARBA" id="ARBA00022622"/>
    </source>
</evidence>
<sequence>MKSVVWLSFFGAGAMAHPSGLWWGTDQCYPSPEKLDNACLPSQEAGFDWSELGNGDNWTFEGFNFNGFDASDVCGNSGGKCIQAKLSRDDNYDIRVEATDAPFSVSSLRMSTSRDTLVIMNYHMPSGSICRQYVQSTLDGVDVTNEQCGGAVAVDFTLPEDSKFGECDMAIHRMDFDCSSGPKGPPEMPQEETPVSSHQAPVSTEMSSAQWTSEPATSHWTSEPATSHWSSKPVPLVSTESWTRPTPSSVETSMSFTHMDPTPSEAAHTQPSFTDPAHTEPAYTQPEEIRSTVKVVETPSMPASSRDVHTTPVAASTTEEVSESSTSCTWTTVSGSSWTIPSIADATEPATLPASTHSLPAMPAMPTSVDPTTADVIESTTSCTSAWITYMTPVETWSTSTIWSTEQITVTSCAPTVTNCPAHSSAVVTSTWAVSTTICPYTSMKTSSTLTTWVPKTSESRQASSTDLPQMTTADVPPPASTSFVPAPCPDVVPKCLNTWLTIPKCDSNSDAACFCPSSEFTEKVTTCIHSWGQSKDQIQDALSYFAGICAPYVPINPEIIDIIKPCPTGSWKEEPHHSFSEPAPVQTESSPVHATSSSTADRHMPTSVTDSSVHYTHHSSHGVTEPGHTHTAPYTVITSVLAHGVSPVTSAPMGHITSAPTSYKCPSTTMTWSSHTVTVPLVDFTTIHSGSHSSVALVPGTSGREQHHSTRTCTTTSSSSFSTTTSCTRTTTAAHAQKPTATVPVSNAGACLSFSSLWAVSIFVAFMWL</sequence>
<feature type="chain" id="PRO_5040756051" description="CFEM domain-containing protein" evidence="10">
    <location>
        <begin position="17"/>
        <end position="770"/>
    </location>
</feature>
<evidence type="ECO:0000313" key="13">
    <source>
        <dbReference type="Proteomes" id="UP001148312"/>
    </source>
</evidence>
<dbReference type="RefSeq" id="XP_056785737.1">
    <property type="nucleotide sequence ID" value="XM_056939015.1"/>
</dbReference>
<protein>
    <recommendedName>
        <fullName evidence="11">CFEM domain-containing protein</fullName>
    </recommendedName>
</protein>
<feature type="compositionally biased region" description="Polar residues" evidence="9">
    <location>
        <begin position="238"/>
        <end position="256"/>
    </location>
</feature>
<keyword evidence="5" id="KW-0472">Membrane</keyword>
<keyword evidence="7" id="KW-1015">Disulfide bond</keyword>
<keyword evidence="8" id="KW-0449">Lipoprotein</keyword>
<dbReference type="AlphaFoldDB" id="A0A9X0BJE2"/>
<evidence type="ECO:0000256" key="2">
    <source>
        <dbReference type="ARBA" id="ARBA00004613"/>
    </source>
</evidence>
<keyword evidence="5" id="KW-0325">Glycoprotein</keyword>
<evidence type="ECO:0000256" key="4">
    <source>
        <dbReference type="ARBA" id="ARBA00022525"/>
    </source>
</evidence>
<keyword evidence="13" id="KW-1185">Reference proteome</keyword>
<reference evidence="12" key="2">
    <citation type="journal article" date="2023" name="IMA Fungus">
        <title>Comparative genomic study of the Penicillium genus elucidates a diverse pangenome and 15 lateral gene transfer events.</title>
        <authorList>
            <person name="Petersen C."/>
            <person name="Sorensen T."/>
            <person name="Nielsen M.R."/>
            <person name="Sondergaard T.E."/>
            <person name="Sorensen J.L."/>
            <person name="Fitzpatrick D.A."/>
            <person name="Frisvad J.C."/>
            <person name="Nielsen K.L."/>
        </authorList>
    </citation>
    <scope>NUCLEOTIDE SEQUENCE</scope>
    <source>
        <strain evidence="12">IBT 30728</strain>
    </source>
</reference>
<evidence type="ECO:0000259" key="11">
    <source>
        <dbReference type="Pfam" id="PF05730"/>
    </source>
</evidence>
<evidence type="ECO:0000256" key="10">
    <source>
        <dbReference type="SAM" id="SignalP"/>
    </source>
</evidence>
<organism evidence="12 13">
    <name type="scientific">Penicillium diatomitis</name>
    <dbReference type="NCBI Taxonomy" id="2819901"/>
    <lineage>
        <taxon>Eukaryota</taxon>
        <taxon>Fungi</taxon>
        <taxon>Dikarya</taxon>
        <taxon>Ascomycota</taxon>
        <taxon>Pezizomycotina</taxon>
        <taxon>Eurotiomycetes</taxon>
        <taxon>Eurotiomycetidae</taxon>
        <taxon>Eurotiales</taxon>
        <taxon>Aspergillaceae</taxon>
        <taxon>Penicillium</taxon>
    </lineage>
</organism>
<evidence type="ECO:0000256" key="6">
    <source>
        <dbReference type="ARBA" id="ARBA00022729"/>
    </source>
</evidence>
<feature type="region of interest" description="Disordered" evidence="9">
    <location>
        <begin position="179"/>
        <end position="286"/>
    </location>
</feature>
<dbReference type="InterPro" id="IPR008427">
    <property type="entry name" value="Extracellular_membr_CFEM_dom"/>
</dbReference>
<comment type="subcellular location">
    <subcellularLocation>
        <location evidence="1">Membrane</location>
        <topology evidence="1">Lipid-anchor</topology>
        <topology evidence="1">GPI-anchor</topology>
    </subcellularLocation>
    <subcellularLocation>
        <location evidence="2">Secreted</location>
    </subcellularLocation>
</comment>
<reference evidence="12" key="1">
    <citation type="submission" date="2022-12" db="EMBL/GenBank/DDBJ databases">
        <authorList>
            <person name="Petersen C."/>
        </authorList>
    </citation>
    <scope>NUCLEOTIDE SEQUENCE</scope>
    <source>
        <strain evidence="12">IBT 30728</strain>
    </source>
</reference>
<accession>A0A9X0BJE2</accession>
<dbReference type="GeneID" id="81629265"/>
<feature type="signal peptide" evidence="10">
    <location>
        <begin position="1"/>
        <end position="16"/>
    </location>
</feature>
<proteinExistence type="inferred from homology"/>
<gene>
    <name evidence="12" type="ORF">N7539_009420</name>
</gene>
<feature type="region of interest" description="Disordered" evidence="9">
    <location>
        <begin position="574"/>
        <end position="631"/>
    </location>
</feature>
<feature type="compositionally biased region" description="Low complexity" evidence="9">
    <location>
        <begin position="316"/>
        <end position="329"/>
    </location>
</feature>
<feature type="compositionally biased region" description="Polar residues" evidence="9">
    <location>
        <begin position="193"/>
        <end position="230"/>
    </location>
</feature>
<feature type="region of interest" description="Disordered" evidence="9">
    <location>
        <begin position="696"/>
        <end position="726"/>
    </location>
</feature>
<evidence type="ECO:0000256" key="9">
    <source>
        <dbReference type="SAM" id="MobiDB-lite"/>
    </source>
</evidence>
<comment type="caution">
    <text evidence="12">The sequence shown here is derived from an EMBL/GenBank/DDBJ whole genome shotgun (WGS) entry which is preliminary data.</text>
</comment>
<feature type="compositionally biased region" description="Polar residues" evidence="9">
    <location>
        <begin position="587"/>
        <end position="600"/>
    </location>
</feature>
<keyword evidence="6 10" id="KW-0732">Signal</keyword>
<keyword evidence="5" id="KW-0336">GPI-anchor</keyword>
<evidence type="ECO:0000256" key="7">
    <source>
        <dbReference type="ARBA" id="ARBA00023157"/>
    </source>
</evidence>
<feature type="compositionally biased region" description="Low complexity" evidence="9">
    <location>
        <begin position="712"/>
        <end position="726"/>
    </location>
</feature>
<evidence type="ECO:0000256" key="1">
    <source>
        <dbReference type="ARBA" id="ARBA00004589"/>
    </source>
</evidence>
<feature type="domain" description="CFEM" evidence="11">
    <location>
        <begin position="489"/>
        <end position="551"/>
    </location>
</feature>